<reference evidence="5 6" key="1">
    <citation type="submission" date="2017-09" db="EMBL/GenBank/DDBJ databases">
        <title>Depth-based differentiation of microbial function through sediment-hosted aquifers and enrichment of novel symbionts in the deep terrestrial subsurface.</title>
        <authorList>
            <person name="Probst A.J."/>
            <person name="Ladd B."/>
            <person name="Jarett J.K."/>
            <person name="Geller-Mcgrath D.E."/>
            <person name="Sieber C.M."/>
            <person name="Emerson J.B."/>
            <person name="Anantharaman K."/>
            <person name="Thomas B.C."/>
            <person name="Malmstrom R."/>
            <person name="Stieglmeier M."/>
            <person name="Klingl A."/>
            <person name="Woyke T."/>
            <person name="Ryan C.M."/>
            <person name="Banfield J.F."/>
        </authorList>
    </citation>
    <scope>NUCLEOTIDE SEQUENCE [LARGE SCALE GENOMIC DNA]</scope>
    <source>
        <strain evidence="5">CG23_combo_of_CG06-09_8_20_14_all_39_17</strain>
    </source>
</reference>
<dbReference type="Pfam" id="PF01058">
    <property type="entry name" value="Oxidored_q6"/>
    <property type="match status" value="1"/>
</dbReference>
<evidence type="ECO:0000313" key="5">
    <source>
        <dbReference type="EMBL" id="PIP23053.1"/>
    </source>
</evidence>
<keyword evidence="2" id="KW-0460">Magnesium</keyword>
<dbReference type="InterPro" id="IPR037024">
    <property type="entry name" value="NiFe_Hase_small_N_sf"/>
</dbReference>
<keyword evidence="3" id="KW-0472">Membrane</keyword>
<keyword evidence="2" id="KW-0408">Iron</keyword>
<dbReference type="InterPro" id="IPR001501">
    <property type="entry name" value="Ni-dep_hyd_lsu"/>
</dbReference>
<feature type="binding site" evidence="2">
    <location>
        <position position="231"/>
    </location>
    <ligand>
        <name>Ni(2+)</name>
        <dbReference type="ChEBI" id="CHEBI:49786"/>
    </ligand>
</feature>
<comment type="cofactor">
    <cofactor evidence="2">
        <name>Fe cation</name>
        <dbReference type="ChEBI" id="CHEBI:24875"/>
    </cofactor>
</comment>
<keyword evidence="3" id="KW-0812">Transmembrane</keyword>
<dbReference type="GO" id="GO:0051536">
    <property type="term" value="F:iron-sulfur cluster binding"/>
    <property type="evidence" value="ECO:0007669"/>
    <property type="project" value="InterPro"/>
</dbReference>
<feature type="transmembrane region" description="Helical" evidence="3">
    <location>
        <begin position="90"/>
        <end position="109"/>
    </location>
</feature>
<evidence type="ECO:0000256" key="3">
    <source>
        <dbReference type="SAM" id="Phobius"/>
    </source>
</evidence>
<dbReference type="SUPFAM" id="SSF56762">
    <property type="entry name" value="HydB/Nqo4-like"/>
    <property type="match status" value="1"/>
</dbReference>
<feature type="binding site" evidence="2">
    <location>
        <position position="209"/>
    </location>
    <ligand>
        <name>Mg(2+)</name>
        <dbReference type="ChEBI" id="CHEBI:18420"/>
    </ligand>
</feature>
<evidence type="ECO:0000259" key="4">
    <source>
        <dbReference type="Pfam" id="PF01058"/>
    </source>
</evidence>
<gene>
    <name evidence="5" type="ORF">COX37_00605</name>
</gene>
<feature type="binding site" evidence="2">
    <location>
        <position position="575"/>
    </location>
    <ligand>
        <name>Fe cation</name>
        <dbReference type="ChEBI" id="CHEBI:24875"/>
    </ligand>
</feature>
<keyword evidence="3" id="KW-1133">Transmembrane helix</keyword>
<feature type="binding site" evidence="2">
    <location>
        <position position="578"/>
    </location>
    <ligand>
        <name>Mg(2+)</name>
        <dbReference type="ChEBI" id="CHEBI:18420"/>
    </ligand>
</feature>
<dbReference type="GO" id="GO:0016151">
    <property type="term" value="F:nickel cation binding"/>
    <property type="evidence" value="ECO:0007669"/>
    <property type="project" value="InterPro"/>
</dbReference>
<sequence length="578" mass="65189">MKKNIKMGKINKESKTKIAVFGFTGCEECEFNFLSLNEKLLDLFQDFEITNWKLLSDERRADFDIALIEGAITTEEQARLLKKIRKTAKIVIAIGACAITGNIFALLTAKKRRELSKRIYNKDYKLKGKFLKPVSDFIKVDKDIPGCPFDVEQLQEFLKSLKNEKVESRREEVVSPDFVAKIEGHGTLLIDFKKKKVDFKVEESERLVEGLLLGKDFKQAPFVVSRICGICPTAHNICSLSAIEDALKIKISEETKILRKILLAGQVIKSHLLHLFFLVLPDYAGLKKSIDLSVKYPAEFHAMLVIKRLADELLEIISGSSAFPAYSAIDGFNVLPKMEKLEAVKDSISDVTDESYDLIKLFSQISKEYPELETKTELACTTPEDSCYPSYPGNFSKEIKEIVQKEPAKLGVLENGSVIKVGALSRLNNYSGNLNLKARKVFQNLRPNLKNPFNNNLAQAIEILHFLEEIERLLILLKKGKIENAQARKLTLPPTGNSIGRAWIEAPRGMLFHEVEINPAGEIVNYNIIPPTQLNLASLEKEAQELIEKMAGLPHEEQKKEVEKLIRAFDPCITCAVH</sequence>
<comment type="caution">
    <text evidence="5">The sequence shown here is derived from an EMBL/GenBank/DDBJ whole genome shotgun (WGS) entry which is preliminary data.</text>
</comment>
<dbReference type="GO" id="GO:0016491">
    <property type="term" value="F:oxidoreductase activity"/>
    <property type="evidence" value="ECO:0007669"/>
    <property type="project" value="UniProtKB-KW"/>
</dbReference>
<keyword evidence="2" id="KW-0479">Metal-binding</keyword>
<name>A0A2G9YWD6_9BACT</name>
<evidence type="ECO:0000313" key="6">
    <source>
        <dbReference type="Proteomes" id="UP000229976"/>
    </source>
</evidence>
<dbReference type="Gene3D" id="1.10.645.10">
    <property type="entry name" value="Cytochrome-c3 Hydrogenase, chain B"/>
    <property type="match status" value="1"/>
</dbReference>
<feature type="binding site" evidence="2">
    <location>
        <position position="528"/>
    </location>
    <ligand>
        <name>Mg(2+)</name>
        <dbReference type="ChEBI" id="CHEBI:18420"/>
    </ligand>
</feature>
<feature type="binding site" evidence="2">
    <location>
        <position position="572"/>
    </location>
    <ligand>
        <name>Ni(2+)</name>
        <dbReference type="ChEBI" id="CHEBI:49786"/>
    </ligand>
</feature>
<dbReference type="InterPro" id="IPR006137">
    <property type="entry name" value="NADH_UbQ_OxRdtase-like_20kDa"/>
</dbReference>
<evidence type="ECO:0000256" key="2">
    <source>
        <dbReference type="PIRSR" id="PIRSR601501-1"/>
    </source>
</evidence>
<organism evidence="5 6">
    <name type="scientific">Candidatus Nealsonbacteria bacterium CG23_combo_of_CG06-09_8_20_14_all_39_17</name>
    <dbReference type="NCBI Taxonomy" id="1974722"/>
    <lineage>
        <taxon>Bacteria</taxon>
        <taxon>Candidatus Nealsoniibacteriota</taxon>
    </lineage>
</organism>
<feature type="binding site" evidence="2">
    <location>
        <position position="231"/>
    </location>
    <ligand>
        <name>Fe cation</name>
        <dbReference type="ChEBI" id="CHEBI:24875"/>
    </ligand>
</feature>
<feature type="binding site" evidence="2">
    <location>
        <position position="228"/>
    </location>
    <ligand>
        <name>Ni(2+)</name>
        <dbReference type="ChEBI" id="CHEBI:49786"/>
    </ligand>
</feature>
<keyword evidence="1" id="KW-0560">Oxidoreductase</keyword>
<evidence type="ECO:0000256" key="1">
    <source>
        <dbReference type="ARBA" id="ARBA00023002"/>
    </source>
</evidence>
<feature type="domain" description="NADH:ubiquinone oxidoreductase-like 20kDa subunit" evidence="4">
    <location>
        <begin position="26"/>
        <end position="160"/>
    </location>
</feature>
<dbReference type="Gene3D" id="3.40.50.700">
    <property type="entry name" value="NADH:ubiquinone oxidoreductase-like, 20kDa subunit"/>
    <property type="match status" value="1"/>
</dbReference>
<dbReference type="PANTHER" id="PTHR43600">
    <property type="entry name" value="COENZYME F420 HYDROGENASE, SUBUNIT ALPHA"/>
    <property type="match status" value="1"/>
</dbReference>
<protein>
    <recommendedName>
        <fullName evidence="4">NADH:ubiquinone oxidoreductase-like 20kDa subunit domain-containing protein</fullName>
    </recommendedName>
</protein>
<dbReference type="Proteomes" id="UP000229976">
    <property type="component" value="Unassembled WGS sequence"/>
</dbReference>
<accession>A0A2G9YWD6</accession>
<proteinExistence type="predicted"/>
<comment type="cofactor">
    <cofactor evidence="2">
        <name>Ni(2+)</name>
        <dbReference type="ChEBI" id="CHEBI:49786"/>
    </cofactor>
</comment>
<keyword evidence="2" id="KW-0533">Nickel</keyword>
<dbReference type="SUPFAM" id="SSF56770">
    <property type="entry name" value="HydA/Nqo6-like"/>
    <property type="match status" value="1"/>
</dbReference>
<dbReference type="PANTHER" id="PTHR43600:SF4">
    <property type="entry name" value="CYTOSOLIC NIFE-HYDROGENASE, ALPHA SUBUNIT"/>
    <property type="match status" value="1"/>
</dbReference>
<dbReference type="AlphaFoldDB" id="A0A2G9YWD6"/>
<dbReference type="Pfam" id="PF00374">
    <property type="entry name" value="NiFeSe_Hases"/>
    <property type="match status" value="2"/>
</dbReference>
<dbReference type="EMBL" id="PCRO01000009">
    <property type="protein sequence ID" value="PIP23053.1"/>
    <property type="molecule type" value="Genomic_DNA"/>
</dbReference>
<dbReference type="InterPro" id="IPR029014">
    <property type="entry name" value="NiFe-Hase_large"/>
</dbReference>